<dbReference type="Proteomes" id="UP000886595">
    <property type="component" value="Unassembled WGS sequence"/>
</dbReference>
<evidence type="ECO:0000313" key="3">
    <source>
        <dbReference type="Proteomes" id="UP000886595"/>
    </source>
</evidence>
<protein>
    <submittedName>
        <fullName evidence="2">Uncharacterized protein</fullName>
    </submittedName>
</protein>
<evidence type="ECO:0000256" key="1">
    <source>
        <dbReference type="SAM" id="MobiDB-lite"/>
    </source>
</evidence>
<feature type="region of interest" description="Disordered" evidence="1">
    <location>
        <begin position="67"/>
        <end position="100"/>
    </location>
</feature>
<comment type="caution">
    <text evidence="2">The sequence shown here is derived from an EMBL/GenBank/DDBJ whole genome shotgun (WGS) entry which is preliminary data.</text>
</comment>
<dbReference type="AlphaFoldDB" id="A0A8X7RBW9"/>
<dbReference type="EMBL" id="JAAMPC010000010">
    <property type="protein sequence ID" value="KAG2285506.1"/>
    <property type="molecule type" value="Genomic_DNA"/>
</dbReference>
<name>A0A8X7RBW9_BRACI</name>
<gene>
    <name evidence="2" type="ORF">Bca52824_045110</name>
</gene>
<organism evidence="2 3">
    <name type="scientific">Brassica carinata</name>
    <name type="common">Ethiopian mustard</name>
    <name type="synonym">Abyssinian cabbage</name>
    <dbReference type="NCBI Taxonomy" id="52824"/>
    <lineage>
        <taxon>Eukaryota</taxon>
        <taxon>Viridiplantae</taxon>
        <taxon>Streptophyta</taxon>
        <taxon>Embryophyta</taxon>
        <taxon>Tracheophyta</taxon>
        <taxon>Spermatophyta</taxon>
        <taxon>Magnoliopsida</taxon>
        <taxon>eudicotyledons</taxon>
        <taxon>Gunneridae</taxon>
        <taxon>Pentapetalae</taxon>
        <taxon>rosids</taxon>
        <taxon>malvids</taxon>
        <taxon>Brassicales</taxon>
        <taxon>Brassicaceae</taxon>
        <taxon>Brassiceae</taxon>
        <taxon>Brassica</taxon>
    </lineage>
</organism>
<keyword evidence="3" id="KW-1185">Reference proteome</keyword>
<reference evidence="2 3" key="1">
    <citation type="submission" date="2020-02" db="EMBL/GenBank/DDBJ databases">
        <authorList>
            <person name="Ma Q."/>
            <person name="Huang Y."/>
            <person name="Song X."/>
            <person name="Pei D."/>
        </authorList>
    </citation>
    <scope>NUCLEOTIDE SEQUENCE [LARGE SCALE GENOMIC DNA]</scope>
    <source>
        <strain evidence="2">Sxm20200214</strain>
        <tissue evidence="2">Leaf</tissue>
    </source>
</reference>
<feature type="compositionally biased region" description="Polar residues" evidence="1">
    <location>
        <begin position="67"/>
        <end position="79"/>
    </location>
</feature>
<sequence length="112" mass="12330">MPNGKGWCASAATSLEHREDGPYKRIERKSAQWISSESHRGPPTSAFVKLDLVGEVRSGSPYRSTISASILGNSGTPHTQGYRLPRPGTRCGREGGNGRRHCRRGVDLKVWR</sequence>
<evidence type="ECO:0000313" key="2">
    <source>
        <dbReference type="EMBL" id="KAG2285506.1"/>
    </source>
</evidence>
<accession>A0A8X7RBW9</accession>
<proteinExistence type="predicted"/>